<gene>
    <name evidence="1" type="ORF">S03H2_11659</name>
</gene>
<name>X1GEX9_9ZZZZ</name>
<protein>
    <recommendedName>
        <fullName evidence="2">Helix-turn-helix type 11 domain-containing protein</fullName>
    </recommendedName>
</protein>
<sequence>MRPRQMQLSEIPLNPSVKKKDELRLSRQAKEIYDLLQLGPVTTDEASAIAKQYNARINEIRHALLELGLTVDEKDGQGGNNKYEIVKFEGSCYQTHLKKK</sequence>
<evidence type="ECO:0000313" key="1">
    <source>
        <dbReference type="EMBL" id="GAH43380.1"/>
    </source>
</evidence>
<dbReference type="EMBL" id="BARU01005939">
    <property type="protein sequence ID" value="GAH43380.1"/>
    <property type="molecule type" value="Genomic_DNA"/>
</dbReference>
<dbReference type="AlphaFoldDB" id="X1GEX9"/>
<organism evidence="1">
    <name type="scientific">marine sediment metagenome</name>
    <dbReference type="NCBI Taxonomy" id="412755"/>
    <lineage>
        <taxon>unclassified sequences</taxon>
        <taxon>metagenomes</taxon>
        <taxon>ecological metagenomes</taxon>
    </lineage>
</organism>
<evidence type="ECO:0008006" key="2">
    <source>
        <dbReference type="Google" id="ProtNLM"/>
    </source>
</evidence>
<feature type="non-terminal residue" evidence="1">
    <location>
        <position position="100"/>
    </location>
</feature>
<comment type="caution">
    <text evidence="1">The sequence shown here is derived from an EMBL/GenBank/DDBJ whole genome shotgun (WGS) entry which is preliminary data.</text>
</comment>
<reference evidence="1" key="1">
    <citation type="journal article" date="2014" name="Front. Microbiol.">
        <title>High frequency of phylogenetically diverse reductive dehalogenase-homologous genes in deep subseafloor sedimentary metagenomes.</title>
        <authorList>
            <person name="Kawai M."/>
            <person name="Futagami T."/>
            <person name="Toyoda A."/>
            <person name="Takaki Y."/>
            <person name="Nishi S."/>
            <person name="Hori S."/>
            <person name="Arai W."/>
            <person name="Tsubouchi T."/>
            <person name="Morono Y."/>
            <person name="Uchiyama I."/>
            <person name="Ito T."/>
            <person name="Fujiyama A."/>
            <person name="Inagaki F."/>
            <person name="Takami H."/>
        </authorList>
    </citation>
    <scope>NUCLEOTIDE SEQUENCE</scope>
    <source>
        <strain evidence="1">Expedition CK06-06</strain>
    </source>
</reference>
<proteinExistence type="predicted"/>
<accession>X1GEX9</accession>